<reference evidence="3" key="1">
    <citation type="submission" date="2016-10" db="EMBL/GenBank/DDBJ databases">
        <authorList>
            <person name="Varghese N."/>
            <person name="Submissions S."/>
        </authorList>
    </citation>
    <scope>NUCLEOTIDE SEQUENCE [LARGE SCALE GENOMIC DNA]</scope>
    <source>
        <strain evidence="3">S7</strain>
    </source>
</reference>
<name>A0A1I5QFD9_9BACI</name>
<dbReference type="EMBL" id="FOXD01000005">
    <property type="protein sequence ID" value="SFP44710.1"/>
    <property type="molecule type" value="Genomic_DNA"/>
</dbReference>
<proteinExistence type="predicted"/>
<keyword evidence="1" id="KW-0472">Membrane</keyword>
<evidence type="ECO:0000256" key="1">
    <source>
        <dbReference type="SAM" id="Phobius"/>
    </source>
</evidence>
<keyword evidence="3" id="KW-1185">Reference proteome</keyword>
<keyword evidence="1" id="KW-1133">Transmembrane helix</keyword>
<accession>A0A1I5QFD9</accession>
<evidence type="ECO:0000313" key="2">
    <source>
        <dbReference type="EMBL" id="SFP44710.1"/>
    </source>
</evidence>
<organism evidence="2 3">
    <name type="scientific">Salibacterium halotolerans</name>
    <dbReference type="NCBI Taxonomy" id="1884432"/>
    <lineage>
        <taxon>Bacteria</taxon>
        <taxon>Bacillati</taxon>
        <taxon>Bacillota</taxon>
        <taxon>Bacilli</taxon>
        <taxon>Bacillales</taxon>
        <taxon>Bacillaceae</taxon>
    </lineage>
</organism>
<sequence>MNTDKLEKRLAIVCLIAAVLLFISLIRNVIGFL</sequence>
<dbReference type="STRING" id="1884432.SAMN05518683_105129"/>
<dbReference type="Proteomes" id="UP000198892">
    <property type="component" value="Unassembled WGS sequence"/>
</dbReference>
<feature type="transmembrane region" description="Helical" evidence="1">
    <location>
        <begin position="12"/>
        <end position="30"/>
    </location>
</feature>
<dbReference type="AlphaFoldDB" id="A0A1I5QFD9"/>
<evidence type="ECO:0000313" key="3">
    <source>
        <dbReference type="Proteomes" id="UP000198892"/>
    </source>
</evidence>
<keyword evidence="1" id="KW-0812">Transmembrane</keyword>
<protein>
    <submittedName>
        <fullName evidence="2">Uncharacterized protein</fullName>
    </submittedName>
</protein>
<gene>
    <name evidence="2" type="ORF">SAMN05518683_105129</name>
</gene>